<dbReference type="PANTHER" id="PTHR35882">
    <property type="entry name" value="PELA"/>
    <property type="match status" value="1"/>
</dbReference>
<dbReference type="InterPro" id="IPR011330">
    <property type="entry name" value="Glyco_hydro/deAcase_b/a-brl"/>
</dbReference>
<dbReference type="AlphaFoldDB" id="A0A1V1PH44"/>
<dbReference type="EMBL" id="ATBP01000020">
    <property type="protein sequence ID" value="ETR74108.1"/>
    <property type="molecule type" value="Genomic_DNA"/>
</dbReference>
<accession>A0A1V1PH44</accession>
<dbReference type="GO" id="GO:0005975">
    <property type="term" value="P:carbohydrate metabolic process"/>
    <property type="evidence" value="ECO:0007669"/>
    <property type="project" value="InterPro"/>
</dbReference>
<comment type="caution">
    <text evidence="1">The sequence shown here is derived from an EMBL/GenBank/DDBJ whole genome shotgun (WGS) entry which is preliminary data.</text>
</comment>
<protein>
    <submittedName>
        <fullName evidence="1">Polysaccharide deacetylase</fullName>
    </submittedName>
</protein>
<dbReference type="Proteomes" id="UP000189670">
    <property type="component" value="Unassembled WGS sequence"/>
</dbReference>
<proteinExistence type="predicted"/>
<evidence type="ECO:0000313" key="1">
    <source>
        <dbReference type="EMBL" id="ETR74108.1"/>
    </source>
</evidence>
<sequence length="448" mass="51374">MDGPGIIQKKWYLNPFLFFEDALGIKNMPRPDPTTLNGLRVAFSHIDGDAFGGPSRINPKKSCAEIVRDEVLKKYQYPVTVSVIVAEIAPEAVGNKERVDLAKNIFALPNVEPASHAYSHPYYWNEHSTVKDRYPSQYGIPVPGYTFDAEKEIVYSMNYISKHLAPKDKPCRVMLWSGACDPTERDLTLCKSHQIYNMNGGDTVFDDANNSYTAVAPIYRKVGRTYQIHCGQANENILTNLWEGPYYGFREIIKTMKKTGHPKRIKPIDIYYHFYSGEYQSSLKALQNVYEWVLEQDILLVYTSEYIQMVQGFLDAAISKNNEGHYIITHYNHCLTMRFDHYDTYPDMRKCDNVLGYINTPQGLYVSLKPNTQKAVIAFPAENEKTQQVPYIEQASGWIMHFSVKGRHIQLDYKGFGKGSIRMAGLQPNTAYTVNQKYHFKSDAKRTR</sequence>
<evidence type="ECO:0000313" key="2">
    <source>
        <dbReference type="Proteomes" id="UP000189670"/>
    </source>
</evidence>
<dbReference type="CDD" id="cd10922">
    <property type="entry name" value="CE4_PelA_like_C"/>
    <property type="match status" value="1"/>
</dbReference>
<dbReference type="SUPFAM" id="SSF88713">
    <property type="entry name" value="Glycoside hydrolase/deacetylase"/>
    <property type="match status" value="1"/>
</dbReference>
<organism evidence="1 2">
    <name type="scientific">Candidatus Magnetoglobus multicellularis str. Araruama</name>
    <dbReference type="NCBI Taxonomy" id="890399"/>
    <lineage>
        <taxon>Bacteria</taxon>
        <taxon>Pseudomonadati</taxon>
        <taxon>Thermodesulfobacteriota</taxon>
        <taxon>Desulfobacteria</taxon>
        <taxon>Desulfobacterales</taxon>
        <taxon>Desulfobacteraceae</taxon>
        <taxon>Candidatus Magnetoglobus</taxon>
    </lineage>
</organism>
<gene>
    <name evidence="1" type="ORF">OMM_06502</name>
</gene>
<dbReference type="PANTHER" id="PTHR35882:SF1">
    <property type="match status" value="1"/>
</dbReference>
<reference evidence="2" key="1">
    <citation type="submission" date="2012-11" db="EMBL/GenBank/DDBJ databases">
        <authorList>
            <person name="Lucero-Rivera Y.E."/>
            <person name="Tovar-Ramirez D."/>
        </authorList>
    </citation>
    <scope>NUCLEOTIDE SEQUENCE [LARGE SCALE GENOMIC DNA]</scope>
    <source>
        <strain evidence="2">Araruama</strain>
    </source>
</reference>
<name>A0A1V1PH44_9BACT</name>